<dbReference type="PANTHER" id="PTHR43420">
    <property type="entry name" value="ACETYLTRANSFERASE"/>
    <property type="match status" value="1"/>
</dbReference>
<reference evidence="4" key="1">
    <citation type="submission" date="2022-02" db="EMBL/GenBank/DDBJ databases">
        <title>Draft Genome Sequence of Bacillus vallismortis Strain BL01, Isolated from Artemisia lerchiana Web. Roots.</title>
        <authorList>
            <person name="Chebotar V.K."/>
            <person name="Gancheva M.S."/>
            <person name="Chizhevskaya E.P."/>
            <person name="Komarova O.V."/>
            <person name="Baganova M.E."/>
            <person name="Zaplatkin A.N."/>
            <person name="Pishchik V.N."/>
        </authorList>
    </citation>
    <scope>NUCLEOTIDE SEQUENCE</scope>
    <source>
        <strain evidence="4">BL01</strain>
    </source>
</reference>
<protein>
    <submittedName>
        <fullName evidence="4">Spore maturation N-acetyltransferase CgeE</fullName>
    </submittedName>
</protein>
<dbReference type="InterPro" id="IPR000182">
    <property type="entry name" value="GNAT_dom"/>
</dbReference>
<organism evidence="4 5">
    <name type="scientific">Bacillus vallismortis</name>
    <dbReference type="NCBI Taxonomy" id="72361"/>
    <lineage>
        <taxon>Bacteria</taxon>
        <taxon>Bacillati</taxon>
        <taxon>Bacillota</taxon>
        <taxon>Bacilli</taxon>
        <taxon>Bacillales</taxon>
        <taxon>Bacillaceae</taxon>
        <taxon>Bacillus</taxon>
    </lineage>
</organism>
<evidence type="ECO:0000256" key="1">
    <source>
        <dbReference type="ARBA" id="ARBA00022679"/>
    </source>
</evidence>
<feature type="domain" description="N-acetyltransferase" evidence="3">
    <location>
        <begin position="111"/>
        <end position="260"/>
    </location>
</feature>
<dbReference type="PANTHER" id="PTHR43420:SF12">
    <property type="entry name" value="N-ACETYLTRANSFERASE DOMAIN-CONTAINING PROTEIN"/>
    <property type="match status" value="1"/>
</dbReference>
<dbReference type="Proteomes" id="UP001057348">
    <property type="component" value="Chromosome"/>
</dbReference>
<keyword evidence="5" id="KW-1185">Reference proteome</keyword>
<dbReference type="InterPro" id="IPR050680">
    <property type="entry name" value="YpeA/RimI_acetyltransf"/>
</dbReference>
<dbReference type="PROSITE" id="PS51186">
    <property type="entry name" value="GNAT"/>
    <property type="match status" value="1"/>
</dbReference>
<evidence type="ECO:0000256" key="2">
    <source>
        <dbReference type="ARBA" id="ARBA00023315"/>
    </source>
</evidence>
<dbReference type="CDD" id="cd04301">
    <property type="entry name" value="NAT_SF"/>
    <property type="match status" value="1"/>
</dbReference>
<sequence length="260" mass="29709">MTGHYSKTEQQYILLTSESASFDHYSVYKDPKLPQIFSHNFVQLHDTFPLERRLLDFLPSVPKLLNANYLHLKASPQHVFPLGLKQSLVKSGFVVEDELLYDMKLSDWKGQMGHPLTAWGTAKSLSDGSSIMKIYDSIYIGEAIAEQKLKRKYPFYEAGTIILVVCYSDRSQKIPIGCGELFIHPQEKTAKIEEVAILDQFQRKGYGSILVKEMLSIAKSLGMEAAYLVATSTDGATRFYEKLTFKKYERVHTVFHYFLT</sequence>
<evidence type="ECO:0000313" key="5">
    <source>
        <dbReference type="Proteomes" id="UP001057348"/>
    </source>
</evidence>
<proteinExistence type="predicted"/>
<dbReference type="EMBL" id="CP092751">
    <property type="protein sequence ID" value="USP93757.1"/>
    <property type="molecule type" value="Genomic_DNA"/>
</dbReference>
<dbReference type="RefSeq" id="WP_087990448.1">
    <property type="nucleotide sequence ID" value="NZ_CP092751.1"/>
</dbReference>
<evidence type="ECO:0000259" key="3">
    <source>
        <dbReference type="PROSITE" id="PS51186"/>
    </source>
</evidence>
<dbReference type="Gene3D" id="3.40.630.30">
    <property type="match status" value="1"/>
</dbReference>
<accession>A0ABY4XTT1</accession>
<name>A0ABY4XTT1_BACVA</name>
<dbReference type="InterPro" id="IPR016181">
    <property type="entry name" value="Acyl_CoA_acyltransferase"/>
</dbReference>
<keyword evidence="2" id="KW-0012">Acyltransferase</keyword>
<dbReference type="SUPFAM" id="SSF55729">
    <property type="entry name" value="Acyl-CoA N-acyltransferases (Nat)"/>
    <property type="match status" value="1"/>
</dbReference>
<keyword evidence="1" id="KW-0808">Transferase</keyword>
<dbReference type="Pfam" id="PF00583">
    <property type="entry name" value="Acetyltransf_1"/>
    <property type="match status" value="1"/>
</dbReference>
<gene>
    <name evidence="4" type="primary">cgeE</name>
    <name evidence="4" type="ORF">MKF32_10660</name>
</gene>
<evidence type="ECO:0000313" key="4">
    <source>
        <dbReference type="EMBL" id="USP93757.1"/>
    </source>
</evidence>